<accession>A0ABS7S9S3</accession>
<dbReference type="EMBL" id="JAGSHT010000007">
    <property type="protein sequence ID" value="MBZ2196046.1"/>
    <property type="molecule type" value="Genomic_DNA"/>
</dbReference>
<dbReference type="InterPro" id="IPR006059">
    <property type="entry name" value="SBP"/>
</dbReference>
<protein>
    <submittedName>
        <fullName evidence="3">Carbohydrate ABC transporter substrate-binding protein</fullName>
    </submittedName>
</protein>
<dbReference type="Gene3D" id="3.40.190.10">
    <property type="entry name" value="Periplasmic binding protein-like II"/>
    <property type="match status" value="2"/>
</dbReference>
<keyword evidence="2" id="KW-0732">Signal</keyword>
<dbReference type="PANTHER" id="PTHR43649:SF12">
    <property type="entry name" value="DIACETYLCHITOBIOSE BINDING PROTEIN DASA"/>
    <property type="match status" value="1"/>
</dbReference>
<evidence type="ECO:0000256" key="2">
    <source>
        <dbReference type="SAM" id="SignalP"/>
    </source>
</evidence>
<dbReference type="RefSeq" id="WP_223404535.1">
    <property type="nucleotide sequence ID" value="NZ_JAGSHT010000007.1"/>
</dbReference>
<sequence length="433" mass="46095">MSRRSRSRGLFPVVALALAGTLVACGSSTGPGSDPDGSGDGEIGGELTLATSPEQNRGLELFYDQFEEETGATIDAEFQQVDSLNEQLRIQITSGTAPDMFRSAPGSSVPSAVLSLAGEGNVMDLSDQPWVEQVPDSFLPLMSNDDGLFAYPMSGQGLLMFYNRSVFEEVGVEVPTTWTEFLDVCEQIKAAGTTPIALGLGTPAYIQFIPYMLSASLVANLDPDFIEQRAAGETTFAESEGWHETWEKFLSLIELGYTTDQPLGVASDQTIQQVGTGDAAMIALTSGSAAVLADYAPGGLDDIGIFALPATDDPAETWTPFSPDYLVVNANAENAPTALAFLEYLSDPARAAQYAEETAMVPALANADPVDNDLNDVLQVFRDEDRTTPFANHLWPNGEVQQVLMATGQQVVEGTKTIDELLAEMDAAFGDGA</sequence>
<dbReference type="Proteomes" id="UP000826651">
    <property type="component" value="Unassembled WGS sequence"/>
</dbReference>
<dbReference type="PROSITE" id="PS51257">
    <property type="entry name" value="PROKAR_LIPOPROTEIN"/>
    <property type="match status" value="1"/>
</dbReference>
<keyword evidence="4" id="KW-1185">Reference proteome</keyword>
<feature type="signal peptide" evidence="2">
    <location>
        <begin position="1"/>
        <end position="24"/>
    </location>
</feature>
<comment type="caution">
    <text evidence="3">The sequence shown here is derived from an EMBL/GenBank/DDBJ whole genome shotgun (WGS) entry which is preliminary data.</text>
</comment>
<dbReference type="InterPro" id="IPR050490">
    <property type="entry name" value="Bact_solute-bd_prot1"/>
</dbReference>
<feature type="region of interest" description="Disordered" evidence="1">
    <location>
        <begin position="27"/>
        <end position="47"/>
    </location>
</feature>
<gene>
    <name evidence="3" type="ORF">KCQ71_07765</name>
</gene>
<organism evidence="3 4">
    <name type="scientific">Occultella gossypii</name>
    <dbReference type="NCBI Taxonomy" id="2800820"/>
    <lineage>
        <taxon>Bacteria</taxon>
        <taxon>Bacillati</taxon>
        <taxon>Actinomycetota</taxon>
        <taxon>Actinomycetes</taxon>
        <taxon>Micrococcales</taxon>
        <taxon>Ruaniaceae</taxon>
        <taxon>Occultella</taxon>
    </lineage>
</organism>
<proteinExistence type="predicted"/>
<dbReference type="SUPFAM" id="SSF53850">
    <property type="entry name" value="Periplasmic binding protein-like II"/>
    <property type="match status" value="1"/>
</dbReference>
<dbReference type="PANTHER" id="PTHR43649">
    <property type="entry name" value="ARABINOSE-BINDING PROTEIN-RELATED"/>
    <property type="match status" value="1"/>
</dbReference>
<dbReference type="Pfam" id="PF01547">
    <property type="entry name" value="SBP_bac_1"/>
    <property type="match status" value="1"/>
</dbReference>
<feature type="chain" id="PRO_5047095263" evidence="2">
    <location>
        <begin position="25"/>
        <end position="433"/>
    </location>
</feature>
<evidence type="ECO:0000313" key="3">
    <source>
        <dbReference type="EMBL" id="MBZ2196046.1"/>
    </source>
</evidence>
<feature type="compositionally biased region" description="Low complexity" evidence="1">
    <location>
        <begin position="27"/>
        <end position="36"/>
    </location>
</feature>
<evidence type="ECO:0000313" key="4">
    <source>
        <dbReference type="Proteomes" id="UP000826651"/>
    </source>
</evidence>
<reference evidence="3 4" key="1">
    <citation type="submission" date="2021-04" db="EMBL/GenBank/DDBJ databases">
        <title>Ruania sp. nov., isolated from sandy soil of mangrove forest.</title>
        <authorList>
            <person name="Ge X."/>
            <person name="Huang R."/>
            <person name="Liu W."/>
        </authorList>
    </citation>
    <scope>NUCLEOTIDE SEQUENCE [LARGE SCALE GENOMIC DNA]</scope>
    <source>
        <strain evidence="3 4">N2-46</strain>
    </source>
</reference>
<name>A0ABS7S9S3_9MICO</name>
<evidence type="ECO:0000256" key="1">
    <source>
        <dbReference type="SAM" id="MobiDB-lite"/>
    </source>
</evidence>